<dbReference type="Gene3D" id="3.40.309.10">
    <property type="entry name" value="Aldehyde Dehydrogenase, Chain A, domain 2"/>
    <property type="match status" value="1"/>
</dbReference>
<comment type="catalytic activity">
    <reaction evidence="6 7">
        <text>L-glutamate 5-semialdehyde + phosphate + NADP(+) = L-glutamyl 5-phosphate + NADPH + H(+)</text>
        <dbReference type="Rhea" id="RHEA:19541"/>
        <dbReference type="ChEBI" id="CHEBI:15378"/>
        <dbReference type="ChEBI" id="CHEBI:43474"/>
        <dbReference type="ChEBI" id="CHEBI:57783"/>
        <dbReference type="ChEBI" id="CHEBI:58066"/>
        <dbReference type="ChEBI" id="CHEBI:58274"/>
        <dbReference type="ChEBI" id="CHEBI:58349"/>
        <dbReference type="EC" id="1.2.1.41"/>
    </reaction>
</comment>
<sequence length="417" mass="45937">MTTTIVPQLQATQQAAAQVRRLTSEQKTALLNRLADLLLAHQALIMAENQKDMERMPDGDPKKDRLFLNEKRIQGLADSLRDVALLPDPSGQVLLEREIEQGLKLKKIAVPLGVVGAIYESRPNVTVDVASLCLRSGNACVLKGGKEADFSNRCLVGLIHQALQEAGVDTNAVMLLPTDRQFVTELLTATRYVDIIIPRGSESLIQFVRKNSLIPTIETGAGVCHGYIESTADLVKARDIVVNARVSRPSVCNSMDCVIVDRAITAEFLPMLNDDFIKWNVEVYADEESYPIFEGISYPKLQHAQPQDFGREFLDYKLAVKVVDGLDEALSHIQNYSSRHSEAIVSQNQPLIDRFLAEVDAAAVYANASTRFTDGGVFGLGAEIGISTQKLHARGPFALEKLVTEKWVVVGDGQVRW</sequence>
<dbReference type="AlphaFoldDB" id="A0A7W5ZHT4"/>
<dbReference type="GO" id="GO:0004350">
    <property type="term" value="F:glutamate-5-semialdehyde dehydrogenase activity"/>
    <property type="evidence" value="ECO:0007669"/>
    <property type="project" value="UniProtKB-UniRule"/>
</dbReference>
<dbReference type="GO" id="GO:0050661">
    <property type="term" value="F:NADP binding"/>
    <property type="evidence" value="ECO:0007669"/>
    <property type="project" value="InterPro"/>
</dbReference>
<comment type="caution">
    <text evidence="9">The sequence shown here is derived from an EMBL/GenBank/DDBJ whole genome shotgun (WGS) entry which is preliminary data.</text>
</comment>
<keyword evidence="2 7" id="KW-0028">Amino-acid biosynthesis</keyword>
<dbReference type="HAMAP" id="MF_00412">
    <property type="entry name" value="ProA"/>
    <property type="match status" value="1"/>
</dbReference>
<proteinExistence type="inferred from homology"/>
<dbReference type="PANTHER" id="PTHR11063:SF8">
    <property type="entry name" value="DELTA-1-PYRROLINE-5-CARBOXYLATE SYNTHASE"/>
    <property type="match status" value="1"/>
</dbReference>
<comment type="function">
    <text evidence="7">Catalyzes the NADPH-dependent reduction of L-glutamate 5-phosphate into L-glutamate 5-semialdehyde and phosphate. The product spontaneously undergoes cyclization to form 1-pyrroline-5-carboxylate.</text>
</comment>
<evidence type="ECO:0000256" key="1">
    <source>
        <dbReference type="ARBA" id="ARBA00004985"/>
    </source>
</evidence>
<dbReference type="FunFam" id="3.40.309.10:FF:000006">
    <property type="entry name" value="Gamma-glutamyl phosphate reductase"/>
    <property type="match status" value="1"/>
</dbReference>
<evidence type="ECO:0000313" key="10">
    <source>
        <dbReference type="Proteomes" id="UP000541352"/>
    </source>
</evidence>
<evidence type="ECO:0000259" key="8">
    <source>
        <dbReference type="Pfam" id="PF00171"/>
    </source>
</evidence>
<name>A0A7W5ZHT4_9BACT</name>
<dbReference type="NCBIfam" id="NF001221">
    <property type="entry name" value="PRK00197.1"/>
    <property type="match status" value="1"/>
</dbReference>
<keyword evidence="3 7" id="KW-0641">Proline biosynthesis</keyword>
<organism evidence="9 10">
    <name type="scientific">Runella defluvii</name>
    <dbReference type="NCBI Taxonomy" id="370973"/>
    <lineage>
        <taxon>Bacteria</taxon>
        <taxon>Pseudomonadati</taxon>
        <taxon>Bacteroidota</taxon>
        <taxon>Cytophagia</taxon>
        <taxon>Cytophagales</taxon>
        <taxon>Spirosomataceae</taxon>
        <taxon>Runella</taxon>
    </lineage>
</organism>
<evidence type="ECO:0000256" key="2">
    <source>
        <dbReference type="ARBA" id="ARBA00022605"/>
    </source>
</evidence>
<reference evidence="9 10" key="1">
    <citation type="submission" date="2020-08" db="EMBL/GenBank/DDBJ databases">
        <title>Genomic Encyclopedia of Type Strains, Phase IV (KMG-IV): sequencing the most valuable type-strain genomes for metagenomic binning, comparative biology and taxonomic classification.</title>
        <authorList>
            <person name="Goeker M."/>
        </authorList>
    </citation>
    <scope>NUCLEOTIDE SEQUENCE [LARGE SCALE GENOMIC DNA]</scope>
    <source>
        <strain evidence="9 10">DSM 17976</strain>
    </source>
</reference>
<dbReference type="PROSITE" id="PS01223">
    <property type="entry name" value="PROA"/>
    <property type="match status" value="1"/>
</dbReference>
<evidence type="ECO:0000256" key="7">
    <source>
        <dbReference type="HAMAP-Rule" id="MF_00412"/>
    </source>
</evidence>
<evidence type="ECO:0000256" key="6">
    <source>
        <dbReference type="ARBA" id="ARBA00049024"/>
    </source>
</evidence>
<evidence type="ECO:0000256" key="3">
    <source>
        <dbReference type="ARBA" id="ARBA00022650"/>
    </source>
</evidence>
<dbReference type="Pfam" id="PF00171">
    <property type="entry name" value="Aldedh"/>
    <property type="match status" value="1"/>
</dbReference>
<dbReference type="PIRSF" id="PIRSF000151">
    <property type="entry name" value="GPR"/>
    <property type="match status" value="1"/>
</dbReference>
<evidence type="ECO:0000256" key="4">
    <source>
        <dbReference type="ARBA" id="ARBA00022857"/>
    </source>
</evidence>
<dbReference type="InterPro" id="IPR016162">
    <property type="entry name" value="Ald_DH_N"/>
</dbReference>
<dbReference type="InterPro" id="IPR000965">
    <property type="entry name" value="GPR_dom"/>
</dbReference>
<keyword evidence="5 7" id="KW-0560">Oxidoreductase</keyword>
<evidence type="ECO:0000313" key="9">
    <source>
        <dbReference type="EMBL" id="MBB3837441.1"/>
    </source>
</evidence>
<dbReference type="PANTHER" id="PTHR11063">
    <property type="entry name" value="GLUTAMATE SEMIALDEHYDE DEHYDROGENASE"/>
    <property type="match status" value="1"/>
</dbReference>
<dbReference type="CDD" id="cd07079">
    <property type="entry name" value="ALDH_F18-19_ProA-GPR"/>
    <property type="match status" value="1"/>
</dbReference>
<keyword evidence="4 7" id="KW-0521">NADP</keyword>
<feature type="domain" description="Aldehyde dehydrogenase" evidence="8">
    <location>
        <begin position="9"/>
        <end position="284"/>
    </location>
</feature>
<dbReference type="InterPro" id="IPR015590">
    <property type="entry name" value="Aldehyde_DH_dom"/>
</dbReference>
<comment type="subcellular location">
    <subcellularLocation>
        <location evidence="7">Cytoplasm</location>
    </subcellularLocation>
</comment>
<dbReference type="InterPro" id="IPR016163">
    <property type="entry name" value="Ald_DH_C"/>
</dbReference>
<comment type="similarity">
    <text evidence="7">Belongs to the gamma-glutamyl phosphate reductase family.</text>
</comment>
<dbReference type="Proteomes" id="UP000541352">
    <property type="component" value="Unassembled WGS sequence"/>
</dbReference>
<protein>
    <recommendedName>
        <fullName evidence="7">Gamma-glutamyl phosphate reductase</fullName>
        <shortName evidence="7">GPR</shortName>
        <ecNumber evidence="7">1.2.1.41</ecNumber>
    </recommendedName>
    <alternativeName>
        <fullName evidence="7">Glutamate-5-semialdehyde dehydrogenase</fullName>
    </alternativeName>
    <alternativeName>
        <fullName evidence="7">Glutamyl-gamma-semialdehyde dehydrogenase</fullName>
        <shortName evidence="7">GSA dehydrogenase</shortName>
    </alternativeName>
</protein>
<gene>
    <name evidence="7" type="primary">proA</name>
    <name evidence="9" type="ORF">FHS57_001435</name>
</gene>
<dbReference type="InterPro" id="IPR020593">
    <property type="entry name" value="G-glutamylP_reductase_CS"/>
</dbReference>
<keyword evidence="10" id="KW-1185">Reference proteome</keyword>
<dbReference type="UniPathway" id="UPA00098">
    <property type="reaction ID" value="UER00360"/>
</dbReference>
<comment type="pathway">
    <text evidence="1 7">Amino-acid biosynthesis; L-proline biosynthesis; L-glutamate 5-semialdehyde from L-glutamate: step 2/2.</text>
</comment>
<dbReference type="InterPro" id="IPR012134">
    <property type="entry name" value="Glu-5-SA_DH"/>
</dbReference>
<dbReference type="InterPro" id="IPR016161">
    <property type="entry name" value="Ald_DH/histidinol_DH"/>
</dbReference>
<keyword evidence="7" id="KW-0963">Cytoplasm</keyword>
<dbReference type="GO" id="GO:0005737">
    <property type="term" value="C:cytoplasm"/>
    <property type="evidence" value="ECO:0007669"/>
    <property type="project" value="UniProtKB-SubCell"/>
</dbReference>
<dbReference type="Gene3D" id="3.40.605.10">
    <property type="entry name" value="Aldehyde Dehydrogenase, Chain A, domain 1"/>
    <property type="match status" value="1"/>
</dbReference>
<dbReference type="GO" id="GO:0055129">
    <property type="term" value="P:L-proline biosynthetic process"/>
    <property type="evidence" value="ECO:0007669"/>
    <property type="project" value="UniProtKB-UniRule"/>
</dbReference>
<dbReference type="NCBIfam" id="TIGR00407">
    <property type="entry name" value="proA"/>
    <property type="match status" value="1"/>
</dbReference>
<dbReference type="EMBL" id="JACIBY010000002">
    <property type="protein sequence ID" value="MBB3837441.1"/>
    <property type="molecule type" value="Genomic_DNA"/>
</dbReference>
<dbReference type="EC" id="1.2.1.41" evidence="7"/>
<dbReference type="RefSeq" id="WP_183972156.1">
    <property type="nucleotide sequence ID" value="NZ_JACIBY010000002.1"/>
</dbReference>
<dbReference type="SUPFAM" id="SSF53720">
    <property type="entry name" value="ALDH-like"/>
    <property type="match status" value="1"/>
</dbReference>
<evidence type="ECO:0000256" key="5">
    <source>
        <dbReference type="ARBA" id="ARBA00023002"/>
    </source>
</evidence>
<accession>A0A7W5ZHT4</accession>